<dbReference type="EMBL" id="JAWCUA010000010">
    <property type="protein sequence ID" value="MDU0114565.1"/>
    <property type="molecule type" value="Genomic_DNA"/>
</dbReference>
<comment type="subcellular location">
    <subcellularLocation>
        <location evidence="1">Membrane</location>
        <topology evidence="1">Multi-pass membrane protein</topology>
    </subcellularLocation>
</comment>
<gene>
    <name evidence="6" type="ORF">RT723_16525</name>
</gene>
<keyword evidence="3 5" id="KW-1133">Transmembrane helix</keyword>
<sequence>MNKLSVFFAQFKKRGGIEVVFSAFGTKLISLIVSIMIARTLSTEDFGLISYALMIIIPLIPLSGLGMDFILLRYGALTEFKSNLSIYTLKHGTLYSFLLICLIFILADVIAVEHKDSAFFIKLTSFLLFWIS</sequence>
<name>A0ABU3R4F5_9GAMM</name>
<organism evidence="6 7">
    <name type="scientific">Psychrosphaera aquimarina</name>
    <dbReference type="NCBI Taxonomy" id="2044854"/>
    <lineage>
        <taxon>Bacteria</taxon>
        <taxon>Pseudomonadati</taxon>
        <taxon>Pseudomonadota</taxon>
        <taxon>Gammaproteobacteria</taxon>
        <taxon>Alteromonadales</taxon>
        <taxon>Pseudoalteromonadaceae</taxon>
        <taxon>Psychrosphaera</taxon>
    </lineage>
</organism>
<feature type="transmembrane region" description="Helical" evidence="5">
    <location>
        <begin position="92"/>
        <end position="112"/>
    </location>
</feature>
<evidence type="ECO:0000313" key="6">
    <source>
        <dbReference type="EMBL" id="MDU0114565.1"/>
    </source>
</evidence>
<dbReference type="InterPro" id="IPR002797">
    <property type="entry name" value="Polysacc_synth"/>
</dbReference>
<dbReference type="RefSeq" id="WP_315948245.1">
    <property type="nucleotide sequence ID" value="NZ_JAWCUA010000010.1"/>
</dbReference>
<keyword evidence="4 5" id="KW-0472">Membrane</keyword>
<evidence type="ECO:0000256" key="4">
    <source>
        <dbReference type="ARBA" id="ARBA00023136"/>
    </source>
</evidence>
<proteinExistence type="predicted"/>
<feature type="transmembrane region" description="Helical" evidence="5">
    <location>
        <begin position="48"/>
        <end position="72"/>
    </location>
</feature>
<dbReference type="Proteomes" id="UP001257914">
    <property type="component" value="Unassembled WGS sequence"/>
</dbReference>
<feature type="transmembrane region" description="Helical" evidence="5">
    <location>
        <begin position="20"/>
        <end position="41"/>
    </location>
</feature>
<evidence type="ECO:0000256" key="2">
    <source>
        <dbReference type="ARBA" id="ARBA00022692"/>
    </source>
</evidence>
<protein>
    <submittedName>
        <fullName evidence="6">Oligosaccharide flippase family protein</fullName>
    </submittedName>
</protein>
<keyword evidence="2 5" id="KW-0812">Transmembrane</keyword>
<reference evidence="6 7" key="1">
    <citation type="submission" date="2023-10" db="EMBL/GenBank/DDBJ databases">
        <title>Psychrosphaera aquimaarina strain SW33 isolated from seawater.</title>
        <authorList>
            <person name="Bayburt H."/>
            <person name="Kim J.M."/>
            <person name="Choi B.J."/>
            <person name="Jeon C.O."/>
        </authorList>
    </citation>
    <scope>NUCLEOTIDE SEQUENCE [LARGE SCALE GENOMIC DNA]</scope>
    <source>
        <strain evidence="6 7">KCTC 52743</strain>
    </source>
</reference>
<evidence type="ECO:0000313" key="7">
    <source>
        <dbReference type="Proteomes" id="UP001257914"/>
    </source>
</evidence>
<dbReference type="Pfam" id="PF01943">
    <property type="entry name" value="Polysacc_synt"/>
    <property type="match status" value="1"/>
</dbReference>
<keyword evidence="7" id="KW-1185">Reference proteome</keyword>
<evidence type="ECO:0000256" key="5">
    <source>
        <dbReference type="SAM" id="Phobius"/>
    </source>
</evidence>
<accession>A0ABU3R4F5</accession>
<comment type="caution">
    <text evidence="6">The sequence shown here is derived from an EMBL/GenBank/DDBJ whole genome shotgun (WGS) entry which is preliminary data.</text>
</comment>
<evidence type="ECO:0000256" key="1">
    <source>
        <dbReference type="ARBA" id="ARBA00004141"/>
    </source>
</evidence>
<evidence type="ECO:0000256" key="3">
    <source>
        <dbReference type="ARBA" id="ARBA00022989"/>
    </source>
</evidence>